<comment type="caution">
    <text evidence="2">The sequence shown here is derived from an EMBL/GenBank/DDBJ whole genome shotgun (WGS) entry which is preliminary data.</text>
</comment>
<evidence type="ECO:0000313" key="3">
    <source>
        <dbReference type="Proteomes" id="UP000699865"/>
    </source>
</evidence>
<dbReference type="Pfam" id="PF24322">
    <property type="entry name" value="Tle3"/>
    <property type="match status" value="1"/>
</dbReference>
<evidence type="ECO:0000259" key="1">
    <source>
        <dbReference type="Pfam" id="PF24322"/>
    </source>
</evidence>
<keyword evidence="3" id="KW-1185">Reference proteome</keyword>
<dbReference type="InterPro" id="IPR056221">
    <property type="entry name" value="Tle3_ab_dom"/>
</dbReference>
<protein>
    <recommendedName>
        <fullName evidence="1">T6SS Tle3 phospholipase effector alpha/beta domain-containing protein</fullName>
    </recommendedName>
</protein>
<dbReference type="Proteomes" id="UP000699865">
    <property type="component" value="Unassembled WGS sequence"/>
</dbReference>
<evidence type="ECO:0000313" key="2">
    <source>
        <dbReference type="EMBL" id="MBU9835013.1"/>
    </source>
</evidence>
<feature type="domain" description="T6SS Tle3 phospholipase effector alpha/beta" evidence="1">
    <location>
        <begin position="45"/>
        <end position="373"/>
    </location>
</feature>
<proteinExistence type="predicted"/>
<name>A0ABS6KZI0_9GAMM</name>
<sequence>MTDSSQEPTRTAPVHIDDNGKHVWASMCSPSNNKVRAACNYPIQLPGLIIFVHGVNSEGEWYKDAEKHICEGLNNRLNLTSEFQLLENGYSSGISKPREITELGRSPVIRFYWGYSAGKNADVKYQIPLRNAEGDDYHDLKKYQKLSDSELQAKGPFYWGGGAFQNGCDQLVSLWSEEGFSKWLKEMPIPFSVQAANTELDRLVSDAPARQYYAHAATRLANLMDTIRNDYPKDTITLISHSQGTMIAMAATLLAKTGPDALFVMNSPYALEHKTMDRFAYPFNECISTKARVATFENVVKKVAQQANRMTSADYSRLVVGVDANKKSWKPTGMGPNGTYERDNHGRTWVYSNAHDRVMGMKAIRSIGWQGVPNTPDGKINKLLTGHQGHLFQRMMARGLHCGGDPLVHTPFGTLPPAVKPFWDDGGEFIYPAPPANQTLFINGEKVPESFDIPLSFDGTRVGDKPVDGTDGKGWGQYSSGKINDDTFPYYASLYEEQWISVPSSPTWSLPGSHDDTRGQFIRRRETREQKDARIGKFISQTSDHSTLPLNQNFMTKVVAYDLPIGICECSNNKSDLEKYRRLADWQISDPYFSSGEHPHYTRPAEVVAESAGGIGPDELAKMKQMEIYKHGGR</sequence>
<gene>
    <name evidence="2" type="ORF">J1786_09330</name>
</gene>
<dbReference type="EMBL" id="JAFMOU010000065">
    <property type="protein sequence ID" value="MBU9835013.1"/>
    <property type="molecule type" value="Genomic_DNA"/>
</dbReference>
<reference evidence="2 3" key="1">
    <citation type="submission" date="2021-03" db="EMBL/GenBank/DDBJ databases">
        <title>Five novel Rahnella species.</title>
        <authorList>
            <person name="Brady C."/>
            <person name="Asselin J."/>
            <person name="Beer S."/>
            <person name="Bruberg M.B."/>
            <person name="Crampton B."/>
            <person name="Venter S."/>
            <person name="Arnold D."/>
            <person name="Denman S."/>
        </authorList>
    </citation>
    <scope>NUCLEOTIDE SEQUENCE [LARGE SCALE GENOMIC DNA]</scope>
    <source>
        <strain evidence="2 3">L72c</strain>
    </source>
</reference>
<dbReference type="RefSeq" id="WP_217138201.1">
    <property type="nucleotide sequence ID" value="NZ_JAFMOU010000065.1"/>
</dbReference>
<accession>A0ABS6KZI0</accession>
<organism evidence="2 3">
    <name type="scientific">Rahnella perminowiae</name>
    <dbReference type="NCBI Taxonomy" id="2816244"/>
    <lineage>
        <taxon>Bacteria</taxon>
        <taxon>Pseudomonadati</taxon>
        <taxon>Pseudomonadota</taxon>
        <taxon>Gammaproteobacteria</taxon>
        <taxon>Enterobacterales</taxon>
        <taxon>Yersiniaceae</taxon>
        <taxon>Rahnella</taxon>
    </lineage>
</organism>